<feature type="non-terminal residue" evidence="3">
    <location>
        <position position="95"/>
    </location>
</feature>
<dbReference type="InterPro" id="IPR012910">
    <property type="entry name" value="Plug_dom"/>
</dbReference>
<proteinExistence type="inferred from homology"/>
<protein>
    <submittedName>
        <fullName evidence="3">TonB-dependent receptor plug domain-containing protein</fullName>
    </submittedName>
</protein>
<feature type="domain" description="TonB-dependent receptor plug" evidence="2">
    <location>
        <begin position="25"/>
        <end position="94"/>
    </location>
</feature>
<dbReference type="InterPro" id="IPR037066">
    <property type="entry name" value="Plug_dom_sf"/>
</dbReference>
<evidence type="ECO:0000313" key="3">
    <source>
        <dbReference type="EMBL" id="MDE8698410.1"/>
    </source>
</evidence>
<organism evidence="3 4">
    <name type="scientific">Bacteroides cellulosilyticus</name>
    <dbReference type="NCBI Taxonomy" id="246787"/>
    <lineage>
        <taxon>Bacteria</taxon>
        <taxon>Pseudomonadati</taxon>
        <taxon>Bacteroidota</taxon>
        <taxon>Bacteroidia</taxon>
        <taxon>Bacteroidales</taxon>
        <taxon>Bacteroidaceae</taxon>
        <taxon>Bacteroides</taxon>
    </lineage>
</organism>
<evidence type="ECO:0000256" key="1">
    <source>
        <dbReference type="PROSITE-ProRule" id="PRU01360"/>
    </source>
</evidence>
<evidence type="ECO:0000313" key="4">
    <source>
        <dbReference type="Proteomes" id="UP001221924"/>
    </source>
</evidence>
<feature type="non-terminal residue" evidence="3">
    <location>
        <position position="1"/>
    </location>
</feature>
<dbReference type="GO" id="GO:0009279">
    <property type="term" value="C:cell outer membrane"/>
    <property type="evidence" value="ECO:0007669"/>
    <property type="project" value="UniProtKB-SubCell"/>
</dbReference>
<reference evidence="3" key="1">
    <citation type="submission" date="2023-03" db="EMBL/GenBank/DDBJ databases">
        <title>DFI Biobank Strains.</title>
        <authorList>
            <person name="Mostad J."/>
            <person name="Paddock L."/>
            <person name="Medina S."/>
            <person name="Waligurski E."/>
            <person name="Barat B."/>
            <person name="Smith R."/>
            <person name="Burgo V."/>
            <person name="Metcalfe C."/>
            <person name="Woodson C."/>
            <person name="Sundararajan A."/>
            <person name="Ramaswamy R."/>
            <person name="Lin H."/>
            <person name="Pamer E.G."/>
        </authorList>
    </citation>
    <scope>NUCLEOTIDE SEQUENCE</scope>
    <source>
        <strain evidence="3">DFI.9.5</strain>
    </source>
</reference>
<dbReference type="InterPro" id="IPR039426">
    <property type="entry name" value="TonB-dep_rcpt-like"/>
</dbReference>
<dbReference type="AlphaFoldDB" id="A0AAX4Y357"/>
<accession>A0AAX4Y357</accession>
<comment type="subcellular location">
    <subcellularLocation>
        <location evidence="1">Cell outer membrane</location>
        <topology evidence="1">Multi-pass membrane protein</topology>
    </subcellularLocation>
</comment>
<keyword evidence="1" id="KW-1134">Transmembrane beta strand</keyword>
<dbReference type="Gene3D" id="2.170.130.10">
    <property type="entry name" value="TonB-dependent receptor, plug domain"/>
    <property type="match status" value="1"/>
</dbReference>
<keyword evidence="3" id="KW-0675">Receptor</keyword>
<dbReference type="EMBL" id="JARFID010001178">
    <property type="protein sequence ID" value="MDE8698410.1"/>
    <property type="molecule type" value="Genomic_DNA"/>
</dbReference>
<dbReference type="SUPFAM" id="SSF56935">
    <property type="entry name" value="Porins"/>
    <property type="match status" value="1"/>
</dbReference>
<gene>
    <name evidence="3" type="ORF">PZH42_31410</name>
</gene>
<evidence type="ECO:0000259" key="2">
    <source>
        <dbReference type="Pfam" id="PF07715"/>
    </source>
</evidence>
<comment type="similarity">
    <text evidence="1">Belongs to the TonB-dependent receptor family.</text>
</comment>
<dbReference type="Proteomes" id="UP001221924">
    <property type="component" value="Unassembled WGS sequence"/>
</dbReference>
<keyword evidence="1" id="KW-0472">Membrane</keyword>
<dbReference type="RefSeq" id="WP_275203255.1">
    <property type="nucleotide sequence ID" value="NZ_JARFID010001178.1"/>
</dbReference>
<dbReference type="Pfam" id="PF07715">
    <property type="entry name" value="Plug"/>
    <property type="match status" value="1"/>
</dbReference>
<name>A0AAX4Y357_9BACE</name>
<comment type="caution">
    <text evidence="3">The sequence shown here is derived from an EMBL/GenBank/DDBJ whole genome shotgun (WGS) entry which is preliminary data.</text>
</comment>
<dbReference type="PROSITE" id="PS52016">
    <property type="entry name" value="TONB_DEPENDENT_REC_3"/>
    <property type="match status" value="1"/>
</dbReference>
<sequence>LNIVLEEESELLQEDVVTGYTTQRKADLTGSISVVSIDEIAKQNENNPIKAIQGRVPGMNITADGNPSGNATVRIRGVGTLNKNEPRYIIDGVPT</sequence>
<keyword evidence="1" id="KW-0813">Transport</keyword>
<keyword evidence="1" id="KW-0998">Cell outer membrane</keyword>
<keyword evidence="1" id="KW-0812">Transmembrane</keyword>